<sequence length="173" mass="18159">MPNARDLLTTAGFRGVVATVIDNNPGMDEATASRITAEALKFVAAGAAFPTTRIAPSNVVDEGWHALILHTRLYRRLCDGLGHFVHHVPERPEPGRDDPHVLTRTVALIEQAGYMVDVELWTEPRRALVPVGTPGMHTPRPGGCGPINPGNCATHGGGSGGGDESAGSGGRSE</sequence>
<comment type="caution">
    <text evidence="2">The sequence shown here is derived from an EMBL/GenBank/DDBJ whole genome shotgun (WGS) entry which is preliminary data.</text>
</comment>
<protein>
    <submittedName>
        <fullName evidence="2">Uncharacterized protein</fullName>
    </submittedName>
</protein>
<dbReference type="Proteomes" id="UP000239322">
    <property type="component" value="Unassembled WGS sequence"/>
</dbReference>
<dbReference type="OrthoDB" id="5328543at2"/>
<name>A0A2S9PPH5_9ACTN</name>
<feature type="compositionally biased region" description="Gly residues" evidence="1">
    <location>
        <begin position="155"/>
        <end position="173"/>
    </location>
</feature>
<evidence type="ECO:0000256" key="1">
    <source>
        <dbReference type="SAM" id="MobiDB-lite"/>
    </source>
</evidence>
<gene>
    <name evidence="2" type="ORF">C6N75_26275</name>
</gene>
<proteinExistence type="predicted"/>
<accession>A0A2S9PPH5</accession>
<dbReference type="EMBL" id="PVLV01000524">
    <property type="protein sequence ID" value="PRH76320.1"/>
    <property type="molecule type" value="Genomic_DNA"/>
</dbReference>
<dbReference type="RefSeq" id="WP_105871371.1">
    <property type="nucleotide sequence ID" value="NZ_PVLV01000524.1"/>
</dbReference>
<organism evidence="2 3">
    <name type="scientific">Streptomyces solincola</name>
    <dbReference type="NCBI Taxonomy" id="2100817"/>
    <lineage>
        <taxon>Bacteria</taxon>
        <taxon>Bacillati</taxon>
        <taxon>Actinomycetota</taxon>
        <taxon>Actinomycetes</taxon>
        <taxon>Kitasatosporales</taxon>
        <taxon>Streptomycetaceae</taxon>
        <taxon>Streptomyces</taxon>
    </lineage>
</organism>
<dbReference type="AlphaFoldDB" id="A0A2S9PPH5"/>
<evidence type="ECO:0000313" key="3">
    <source>
        <dbReference type="Proteomes" id="UP000239322"/>
    </source>
</evidence>
<feature type="region of interest" description="Disordered" evidence="1">
    <location>
        <begin position="142"/>
        <end position="173"/>
    </location>
</feature>
<reference evidence="2 3" key="1">
    <citation type="submission" date="2018-03" db="EMBL/GenBank/DDBJ databases">
        <title>Novel Streptomyces sp. from soil.</title>
        <authorList>
            <person name="Tan G.Y.A."/>
            <person name="Lee Z.Y."/>
        </authorList>
    </citation>
    <scope>NUCLEOTIDE SEQUENCE [LARGE SCALE GENOMIC DNA]</scope>
    <source>
        <strain evidence="2 3">ST5x</strain>
    </source>
</reference>
<evidence type="ECO:0000313" key="2">
    <source>
        <dbReference type="EMBL" id="PRH76320.1"/>
    </source>
</evidence>
<keyword evidence="3" id="KW-1185">Reference proteome</keyword>